<evidence type="ECO:0000313" key="3">
    <source>
        <dbReference type="EMBL" id="EEZ60730.1"/>
    </source>
</evidence>
<dbReference type="HOGENOM" id="CLU_150646_6_2_11"/>
<dbReference type="SUPFAM" id="SSF50037">
    <property type="entry name" value="C-terminal domain of transcriptional repressors"/>
    <property type="match status" value="1"/>
</dbReference>
<feature type="domain" description="Ferrous iron transporter FeoA-like" evidence="2">
    <location>
        <begin position="11"/>
        <end position="82"/>
    </location>
</feature>
<accession>D0WI63</accession>
<dbReference type="Gene3D" id="2.30.30.90">
    <property type="match status" value="1"/>
</dbReference>
<dbReference type="AlphaFoldDB" id="D0WI63"/>
<dbReference type="InterPro" id="IPR038157">
    <property type="entry name" value="FeoA_core_dom"/>
</dbReference>
<dbReference type="InterPro" id="IPR008988">
    <property type="entry name" value="Transcriptional_repressor_C"/>
</dbReference>
<dbReference type="SMART" id="SM00899">
    <property type="entry name" value="FeoA"/>
    <property type="match status" value="1"/>
</dbReference>
<dbReference type="EMBL" id="ACUX02000016">
    <property type="protein sequence ID" value="EEZ60730.1"/>
    <property type="molecule type" value="Genomic_DNA"/>
</dbReference>
<reference evidence="3" key="1">
    <citation type="submission" date="2009-10" db="EMBL/GenBank/DDBJ databases">
        <authorList>
            <person name="Weinstock G."/>
            <person name="Sodergren E."/>
            <person name="Clifton S."/>
            <person name="Fulton L."/>
            <person name="Fulton B."/>
            <person name="Courtney L."/>
            <person name="Fronick C."/>
            <person name="Harrison M."/>
            <person name="Strong C."/>
            <person name="Farmer C."/>
            <person name="Delahaunty K."/>
            <person name="Markovic C."/>
            <person name="Hall O."/>
            <person name="Minx P."/>
            <person name="Tomlinson C."/>
            <person name="Mitreva M."/>
            <person name="Nelson J."/>
            <person name="Hou S."/>
            <person name="Wollam A."/>
            <person name="Pepin K.H."/>
            <person name="Johnson M."/>
            <person name="Bhonagiri V."/>
            <person name="Nash W.E."/>
            <person name="Warren W."/>
            <person name="Chinwalla A."/>
            <person name="Mardis E.R."/>
            <person name="Wilson R.K."/>
        </authorList>
    </citation>
    <scope>NUCLEOTIDE SEQUENCE [LARGE SCALE GENOMIC DNA]</scope>
    <source>
        <strain evidence="3">ATCC 700122</strain>
    </source>
</reference>
<dbReference type="Pfam" id="PF04023">
    <property type="entry name" value="FeoA"/>
    <property type="match status" value="1"/>
</dbReference>
<gene>
    <name evidence="3" type="ORF">HMPREF0762_01535</name>
</gene>
<protein>
    <submittedName>
        <fullName evidence="3">FeoA domain protein</fullName>
    </submittedName>
</protein>
<evidence type="ECO:0000259" key="2">
    <source>
        <dbReference type="SMART" id="SM00899"/>
    </source>
</evidence>
<dbReference type="Proteomes" id="UP000006001">
    <property type="component" value="Unassembled WGS sequence"/>
</dbReference>
<name>D0WI63_SLAES</name>
<dbReference type="STRING" id="649764.HMPREF0762_01535"/>
<evidence type="ECO:0000256" key="1">
    <source>
        <dbReference type="ARBA" id="ARBA00023004"/>
    </source>
</evidence>
<organism evidence="3 4">
    <name type="scientific">Slackia exigua (strain ATCC 700122 / DSM 15923 / CIP 105133 / JCM 11022 / KCTC 5966 / S-7)</name>
    <dbReference type="NCBI Taxonomy" id="649764"/>
    <lineage>
        <taxon>Bacteria</taxon>
        <taxon>Bacillati</taxon>
        <taxon>Actinomycetota</taxon>
        <taxon>Coriobacteriia</taxon>
        <taxon>Eggerthellales</taxon>
        <taxon>Eggerthellaceae</taxon>
        <taxon>Slackia</taxon>
    </lineage>
</organism>
<keyword evidence="1" id="KW-0408">Iron</keyword>
<dbReference type="eggNOG" id="COG1918">
    <property type="taxonomic scope" value="Bacteria"/>
</dbReference>
<dbReference type="GO" id="GO:0046914">
    <property type="term" value="F:transition metal ion binding"/>
    <property type="evidence" value="ECO:0007669"/>
    <property type="project" value="InterPro"/>
</dbReference>
<dbReference type="InterPro" id="IPR007167">
    <property type="entry name" value="Fe-transptr_FeoA-like"/>
</dbReference>
<proteinExistence type="predicted"/>
<comment type="caution">
    <text evidence="3">The sequence shown here is derived from an EMBL/GenBank/DDBJ whole genome shotgun (WGS) entry which is preliminary data.</text>
</comment>
<keyword evidence="4" id="KW-1185">Reference proteome</keyword>
<evidence type="ECO:0000313" key="4">
    <source>
        <dbReference type="Proteomes" id="UP000006001"/>
    </source>
</evidence>
<sequence length="84" mass="9365">MCLIRLKETIMKLSEMETGRKGTIASVSGTDRFVSHVTAIGLTEGCRIEIVQNAKRRPLLVFERDSVVALDRTDCKNIEVDVLS</sequence>